<dbReference type="AlphaFoldDB" id="A0AAU9TJ46"/>
<keyword evidence="6" id="KW-1185">Reference proteome</keyword>
<dbReference type="GO" id="GO:0008270">
    <property type="term" value="F:zinc ion binding"/>
    <property type="evidence" value="ECO:0007669"/>
    <property type="project" value="UniProtKB-KW"/>
</dbReference>
<evidence type="ECO:0000256" key="2">
    <source>
        <dbReference type="ARBA" id="ARBA00022771"/>
    </source>
</evidence>
<keyword evidence="3" id="KW-0862">Zinc</keyword>
<proteinExistence type="predicted"/>
<dbReference type="Proteomes" id="UP001153954">
    <property type="component" value="Unassembled WGS sequence"/>
</dbReference>
<gene>
    <name evidence="5" type="ORF">EEDITHA_LOCUS2219</name>
</gene>
<name>A0AAU9TJ46_EUPED</name>
<dbReference type="Gene3D" id="2.20.25.240">
    <property type="match status" value="1"/>
</dbReference>
<accession>A0AAU9TJ46</accession>
<evidence type="ECO:0000313" key="6">
    <source>
        <dbReference type="Proteomes" id="UP001153954"/>
    </source>
</evidence>
<evidence type="ECO:0000313" key="5">
    <source>
        <dbReference type="EMBL" id="CAH2085776.1"/>
    </source>
</evidence>
<keyword evidence="2" id="KW-0863">Zinc-finger</keyword>
<sequence>MVSGKIFQIVNGYTYGGVLKLKSCMRYRCTQGCGAILYKSFDGFLRDPVPVHHHPPPKLHLTPDGTYMITFGLSQRGGRILIFSGYSYSMQKFKNDYFYWRCTMVQPGTAKRCTAKLFTTLDYKVIDDVGGHCHKKPKFTKRNNKIVRIY</sequence>
<dbReference type="Pfam" id="PF04500">
    <property type="entry name" value="FLYWCH"/>
    <property type="match status" value="1"/>
</dbReference>
<feature type="domain" description="FLYWCH-type" evidence="4">
    <location>
        <begin position="74"/>
        <end position="134"/>
    </location>
</feature>
<dbReference type="EMBL" id="CAKOGL010000004">
    <property type="protein sequence ID" value="CAH2085776.1"/>
    <property type="molecule type" value="Genomic_DNA"/>
</dbReference>
<organism evidence="5 6">
    <name type="scientific">Euphydryas editha</name>
    <name type="common">Edith's checkerspot</name>
    <dbReference type="NCBI Taxonomy" id="104508"/>
    <lineage>
        <taxon>Eukaryota</taxon>
        <taxon>Metazoa</taxon>
        <taxon>Ecdysozoa</taxon>
        <taxon>Arthropoda</taxon>
        <taxon>Hexapoda</taxon>
        <taxon>Insecta</taxon>
        <taxon>Pterygota</taxon>
        <taxon>Neoptera</taxon>
        <taxon>Endopterygota</taxon>
        <taxon>Lepidoptera</taxon>
        <taxon>Glossata</taxon>
        <taxon>Ditrysia</taxon>
        <taxon>Papilionoidea</taxon>
        <taxon>Nymphalidae</taxon>
        <taxon>Nymphalinae</taxon>
        <taxon>Euphydryas</taxon>
    </lineage>
</organism>
<keyword evidence="1" id="KW-0479">Metal-binding</keyword>
<evidence type="ECO:0000256" key="1">
    <source>
        <dbReference type="ARBA" id="ARBA00022723"/>
    </source>
</evidence>
<evidence type="ECO:0000256" key="3">
    <source>
        <dbReference type="ARBA" id="ARBA00022833"/>
    </source>
</evidence>
<evidence type="ECO:0000259" key="4">
    <source>
        <dbReference type="Pfam" id="PF04500"/>
    </source>
</evidence>
<dbReference type="InterPro" id="IPR007588">
    <property type="entry name" value="Znf_FLYWCH"/>
</dbReference>
<comment type="caution">
    <text evidence="5">The sequence shown here is derived from an EMBL/GenBank/DDBJ whole genome shotgun (WGS) entry which is preliminary data.</text>
</comment>
<reference evidence="5" key="1">
    <citation type="submission" date="2022-03" db="EMBL/GenBank/DDBJ databases">
        <authorList>
            <person name="Tunstrom K."/>
        </authorList>
    </citation>
    <scope>NUCLEOTIDE SEQUENCE</scope>
</reference>
<protein>
    <recommendedName>
        <fullName evidence="4">FLYWCH-type domain-containing protein</fullName>
    </recommendedName>
</protein>